<dbReference type="GO" id="GO:0033857">
    <property type="term" value="F:5-diphosphoinositol pentakisphosphate 1-kinase activity"/>
    <property type="evidence" value="ECO:0007669"/>
    <property type="project" value="TreeGrafter"/>
</dbReference>
<dbReference type="EC" id="2.7.4.24" evidence="4 15"/>
<dbReference type="GO" id="GO:0005856">
    <property type="term" value="C:cytoskeleton"/>
    <property type="evidence" value="ECO:0007669"/>
    <property type="project" value="UniProtKB-SubCell"/>
</dbReference>
<keyword evidence="7 15" id="KW-0808">Transferase</keyword>
<dbReference type="GO" id="GO:0006020">
    <property type="term" value="P:inositol metabolic process"/>
    <property type="evidence" value="ECO:0007669"/>
    <property type="project" value="TreeGrafter"/>
</dbReference>
<comment type="subcellular location">
    <subcellularLocation>
        <location evidence="1">Cytoplasm</location>
        <location evidence="1">Cytoskeleton</location>
    </subcellularLocation>
    <subcellularLocation>
        <location evidence="2 15">Cytoplasm</location>
        <location evidence="2 15">Cytosol</location>
    </subcellularLocation>
</comment>
<dbReference type="AlphaFoldDB" id="A0A1I8GT54"/>
<dbReference type="WBParaSite" id="maker-uti_cns_0003002-snap-gene-0.11-mRNA-1">
    <property type="protein sequence ID" value="maker-uti_cns_0003002-snap-gene-0.11-mRNA-1"/>
    <property type="gene ID" value="maker-uti_cns_0003002-snap-gene-0.11"/>
</dbReference>
<dbReference type="GO" id="GO:0032958">
    <property type="term" value="P:inositol phosphate biosynthetic process"/>
    <property type="evidence" value="ECO:0007669"/>
    <property type="project" value="TreeGrafter"/>
</dbReference>
<evidence type="ECO:0000313" key="20">
    <source>
        <dbReference type="WBParaSite" id="maker-uti_cns_0003002-snap-gene-0.11-mRNA-1"/>
    </source>
</evidence>
<organism evidence="19 20">
    <name type="scientific">Macrostomum lignano</name>
    <dbReference type="NCBI Taxonomy" id="282301"/>
    <lineage>
        <taxon>Eukaryota</taxon>
        <taxon>Metazoa</taxon>
        <taxon>Spiralia</taxon>
        <taxon>Lophotrochozoa</taxon>
        <taxon>Platyhelminthes</taxon>
        <taxon>Rhabditophora</taxon>
        <taxon>Macrostomorpha</taxon>
        <taxon>Macrostomida</taxon>
        <taxon>Macrostomidae</taxon>
        <taxon>Macrostomum</taxon>
    </lineage>
</organism>
<reference evidence="20" key="1">
    <citation type="submission" date="2016-11" db="UniProtKB">
        <authorList>
            <consortium name="WormBaseParasite"/>
        </authorList>
    </citation>
    <scope>IDENTIFICATION</scope>
</reference>
<dbReference type="PANTHER" id="PTHR12750">
    <property type="entry name" value="DIPHOSPHOINOSITOL PENTAKISPHOSPHATE KINASE"/>
    <property type="match status" value="1"/>
</dbReference>
<evidence type="ECO:0000256" key="11">
    <source>
        <dbReference type="ARBA" id="ARBA00023212"/>
    </source>
</evidence>
<keyword evidence="8 15" id="KW-0547">Nucleotide-binding</keyword>
<evidence type="ECO:0000256" key="14">
    <source>
        <dbReference type="ARBA" id="ARBA00071668"/>
    </source>
</evidence>
<accession>A0A1I8GT54</accession>
<dbReference type="Pfam" id="PF00328">
    <property type="entry name" value="His_Phos_2"/>
    <property type="match status" value="1"/>
</dbReference>
<evidence type="ECO:0000256" key="5">
    <source>
        <dbReference type="ARBA" id="ARBA00022490"/>
    </source>
</evidence>
<evidence type="ECO:0000256" key="9">
    <source>
        <dbReference type="ARBA" id="ARBA00022777"/>
    </source>
</evidence>
<dbReference type="GO" id="GO:0052843">
    <property type="term" value="F:inositol-1-diphosphate-2,3,4,5,6-pentakisphosphate diphosphatase activity"/>
    <property type="evidence" value="ECO:0007669"/>
    <property type="project" value="UniProtKB-ARBA"/>
</dbReference>
<evidence type="ECO:0000256" key="1">
    <source>
        <dbReference type="ARBA" id="ARBA00004245"/>
    </source>
</evidence>
<dbReference type="InterPro" id="IPR037446">
    <property type="entry name" value="His_Pase_VIP1"/>
</dbReference>
<sequence>PEIMIRLGLCAMDKKVKSKPMTAILGRLHRFEHIEIVPFPESVILNEPVDHWPAVDALIAFYSHGFPLDKAIAYAQLRKPFLVFHKPFVEKPIDAEDHNIRIYFPSSAGGGCVQLFRKIGNCSSVYLSGESRVRRQGSFLYEDFMLTDGTDIKVYAIGKDYAHAEARKSPALDGKVERDPEGKEMRCPIILTAREKIIAKKVVEAFSQTVCGFDLLRTNDASYVCDVNGFSFVKSSEKYYDDFAYILGVMVTQAIAPSLSLSISYPTMDKPPLILTTFGTVMELRCVVAVIRHGDRTPKQKLKMPVYNAAFHRLFQRHRAGPKAVDVKLKKPAALQELLDIARELLVQLPTTAGAAAADGEEEKPRENRLKLEQLRQVLERHGRFRGINRKAQLKLLSPPPTSGDARGSASESASPLLVLKWGGELTQEGREQAERLGRAFRVIYPGGESYSQQDGLGLLRLHSTYRHDLKIYASDEGRVQTTAAAFAKGFLDLEGPLTPILVQMVKSANTDGLLDSGASEWRRFMAVVKARIQACLSCDREWNEADLQRIAPTGATSVLRAMYRIGNPARACKRMSACMEAICGKLAQLAEHQQQQHQKLLYHGESIDLALGRWRKLAKDFHQSNVCPTGDAVNGESRFAFSKVPDIYDNIKYDLLHNQEHFADLSQAKELYLLAKNMADIVVPSEYGITREEKLAIAEQVCSPLLRKILADTQYTSNLDFDECGSTRLNTDYSLNVASPERFVRTRLYFTSESHLHTLLAALRFGGLANAASDEQWARALEFCDSVPELGYLTQIVFMIYEDPTQTTGSRGRYHVELHLSPGNVYRSLPVLEEEAVQTVQTPPQPQPPPPASPSDPPVVRVGRFEMSRTAELPTQPQPPPLPAQFEATAGGES</sequence>
<evidence type="ECO:0000256" key="15">
    <source>
        <dbReference type="RuleBase" id="RU365032"/>
    </source>
</evidence>
<dbReference type="Proteomes" id="UP000095280">
    <property type="component" value="Unplaced"/>
</dbReference>
<keyword evidence="5 15" id="KW-0963">Cytoplasm</keyword>
<evidence type="ECO:0000256" key="8">
    <source>
        <dbReference type="ARBA" id="ARBA00022741"/>
    </source>
</evidence>
<dbReference type="Pfam" id="PF18086">
    <property type="entry name" value="PPIP5K2_N"/>
    <property type="match status" value="1"/>
</dbReference>
<keyword evidence="10 15" id="KW-0067">ATP-binding</keyword>
<dbReference type="InterPro" id="IPR000560">
    <property type="entry name" value="His_Pase_clade-2"/>
</dbReference>
<evidence type="ECO:0000259" key="17">
    <source>
        <dbReference type="Pfam" id="PF08443"/>
    </source>
</evidence>
<name>A0A1I8GT54_9PLAT</name>
<dbReference type="InterPro" id="IPR040557">
    <property type="entry name" value="VIP1_N"/>
</dbReference>
<dbReference type="Pfam" id="PF08443">
    <property type="entry name" value="RimK"/>
    <property type="match status" value="1"/>
</dbReference>
<keyword evidence="6" id="KW-0597">Phosphoprotein</keyword>
<dbReference type="InterPro" id="IPR033379">
    <property type="entry name" value="Acid_Pase_AS"/>
</dbReference>
<dbReference type="FunFam" id="3.40.50.11950:FF:000002">
    <property type="entry name" value="Inositol hexakisphosphate and diphosphoinositol-pentakisphosphate kinase"/>
    <property type="match status" value="1"/>
</dbReference>
<keyword evidence="19" id="KW-1185">Reference proteome</keyword>
<comment type="similarity">
    <text evidence="3 15">Belongs to the histidine acid phosphatase family. VIP1 subfamily.</text>
</comment>
<proteinExistence type="inferred from homology"/>
<evidence type="ECO:0000256" key="13">
    <source>
        <dbReference type="ARBA" id="ARBA00034629"/>
    </source>
</evidence>
<keyword evidence="11" id="KW-0206">Cytoskeleton</keyword>
<dbReference type="CDD" id="cd07061">
    <property type="entry name" value="HP_HAP_like"/>
    <property type="match status" value="1"/>
</dbReference>
<feature type="compositionally biased region" description="Pro residues" evidence="16">
    <location>
        <begin position="844"/>
        <end position="858"/>
    </location>
</feature>
<evidence type="ECO:0000256" key="10">
    <source>
        <dbReference type="ARBA" id="ARBA00022840"/>
    </source>
</evidence>
<dbReference type="PANTHER" id="PTHR12750:SF9">
    <property type="entry name" value="INOSITOL HEXAKISPHOSPHATE AND DIPHOSPHOINOSITOL-PENTAKISPHOSPHATE KINASE"/>
    <property type="match status" value="1"/>
</dbReference>
<dbReference type="InterPro" id="IPR029033">
    <property type="entry name" value="His_PPase_superfam"/>
</dbReference>
<evidence type="ECO:0000256" key="6">
    <source>
        <dbReference type="ARBA" id="ARBA00022553"/>
    </source>
</evidence>
<dbReference type="PROSITE" id="PS00616">
    <property type="entry name" value="HIS_ACID_PHOSPHAT_1"/>
    <property type="match status" value="1"/>
</dbReference>
<comment type="function">
    <text evidence="15">Bifunctional inositol kinase that acts in concert with the IP6K kinases to synthesize the diphosphate group-containing inositol pyrophosphates diphosphoinositol pentakisphosphate, PP-InsP5, and bis-diphosphoinositol tetrakisphosphate, (PP)2-InsP4. PP-InsP5 and (PP)2-InsP4, also respectively called InsP7 and InsP8, may regulate a variety of cellular processes, including apoptosis, vesicle trafficking, cytoskeletal dynamics, and exocytosis. Phosphorylates inositol hexakisphosphate (InsP6).</text>
</comment>
<evidence type="ECO:0000256" key="7">
    <source>
        <dbReference type="ARBA" id="ARBA00022679"/>
    </source>
</evidence>
<feature type="region of interest" description="Disordered" evidence="16">
    <location>
        <begin position="837"/>
        <end position="895"/>
    </location>
</feature>
<feature type="domain" description="ATP-grasp fold RimK-type" evidence="17">
    <location>
        <begin position="187"/>
        <end position="239"/>
    </location>
</feature>
<evidence type="ECO:0000259" key="18">
    <source>
        <dbReference type="Pfam" id="PF18086"/>
    </source>
</evidence>
<evidence type="ECO:0000256" key="2">
    <source>
        <dbReference type="ARBA" id="ARBA00004514"/>
    </source>
</evidence>
<dbReference type="Gene3D" id="3.30.470.20">
    <property type="entry name" value="ATP-grasp fold, B domain"/>
    <property type="match status" value="1"/>
</dbReference>
<comment type="catalytic activity">
    <reaction evidence="12">
        <text>5-diphospho-1D-myo-inositol 1,2,3,4,6-pentakisphosphate + ATP + H(+) = 1,5-bis(diphospho)-1D-myo-inositol 2,3,4,6-tetrakisphosphate + ADP</text>
        <dbReference type="Rhea" id="RHEA:10276"/>
        <dbReference type="ChEBI" id="CHEBI:15378"/>
        <dbReference type="ChEBI" id="CHEBI:30616"/>
        <dbReference type="ChEBI" id="CHEBI:58628"/>
        <dbReference type="ChEBI" id="CHEBI:77983"/>
        <dbReference type="ChEBI" id="CHEBI:456216"/>
        <dbReference type="EC" id="2.7.4.24"/>
    </reaction>
    <physiologicalReaction direction="left-to-right" evidence="12">
        <dbReference type="Rhea" id="RHEA:10277"/>
    </physiologicalReaction>
</comment>
<dbReference type="SUPFAM" id="SSF53254">
    <property type="entry name" value="Phosphoglycerate mutase-like"/>
    <property type="match status" value="1"/>
</dbReference>
<comment type="catalytic activity">
    <reaction evidence="13">
        <text>1D-myo-inositol hexakisphosphate + ATP = 1-diphospho-1D-myo-inositol 2,3,4,5,6-pentakisphosphate + ADP</text>
        <dbReference type="Rhea" id="RHEA:37459"/>
        <dbReference type="ChEBI" id="CHEBI:30616"/>
        <dbReference type="ChEBI" id="CHEBI:58130"/>
        <dbReference type="ChEBI" id="CHEBI:74946"/>
        <dbReference type="ChEBI" id="CHEBI:456216"/>
        <dbReference type="EC" id="2.7.4.24"/>
    </reaction>
    <physiologicalReaction direction="left-to-right" evidence="13">
        <dbReference type="Rhea" id="RHEA:37460"/>
    </physiologicalReaction>
</comment>
<feature type="domain" description="VIP1 N-terminal" evidence="18">
    <location>
        <begin position="5"/>
        <end position="83"/>
    </location>
</feature>
<dbReference type="InterPro" id="IPR013651">
    <property type="entry name" value="ATP-grasp_RimK-type"/>
</dbReference>
<evidence type="ECO:0000256" key="4">
    <source>
        <dbReference type="ARBA" id="ARBA00012893"/>
    </source>
</evidence>
<dbReference type="GO" id="GO:0052723">
    <property type="term" value="F:inositol hexakisphosphate 1-kinase activity"/>
    <property type="evidence" value="ECO:0007669"/>
    <property type="project" value="UniProtKB-ARBA"/>
</dbReference>
<evidence type="ECO:0000256" key="16">
    <source>
        <dbReference type="SAM" id="MobiDB-lite"/>
    </source>
</evidence>
<dbReference type="Gene3D" id="3.40.50.1240">
    <property type="entry name" value="Phosphoglycerate mutase-like"/>
    <property type="match status" value="1"/>
</dbReference>
<evidence type="ECO:0000256" key="3">
    <source>
        <dbReference type="ARBA" id="ARBA00005609"/>
    </source>
</evidence>
<protein>
    <recommendedName>
        <fullName evidence="14 15">Inositol hexakisphosphate and diphosphoinositol-pentakisphosphate kinase</fullName>
        <ecNumber evidence="4 15">2.7.4.24</ecNumber>
    </recommendedName>
</protein>
<dbReference type="GO" id="GO:0005829">
    <property type="term" value="C:cytosol"/>
    <property type="evidence" value="ECO:0007669"/>
    <property type="project" value="UniProtKB-SubCell"/>
</dbReference>
<dbReference type="FunFam" id="3.30.470.20:FF:000036">
    <property type="entry name" value="Inositol hexakisphosphate and diphosphoinositol-pentakisphosphate kinase"/>
    <property type="match status" value="1"/>
</dbReference>
<keyword evidence="9 15" id="KW-0418">Kinase</keyword>
<evidence type="ECO:0000313" key="19">
    <source>
        <dbReference type="Proteomes" id="UP000095280"/>
    </source>
</evidence>
<evidence type="ECO:0000256" key="12">
    <source>
        <dbReference type="ARBA" id="ARBA00033696"/>
    </source>
</evidence>
<dbReference type="GO" id="GO:0005524">
    <property type="term" value="F:ATP binding"/>
    <property type="evidence" value="ECO:0007669"/>
    <property type="project" value="UniProtKB-KW"/>
</dbReference>